<keyword evidence="2" id="KW-1185">Reference proteome</keyword>
<dbReference type="InterPro" id="IPR059179">
    <property type="entry name" value="MLKL-like_MCAfunc"/>
</dbReference>
<dbReference type="Gene3D" id="3.30.200.20">
    <property type="entry name" value="Phosphorylase Kinase, domain 1"/>
    <property type="match status" value="1"/>
</dbReference>
<dbReference type="Proteomes" id="UP001175228">
    <property type="component" value="Unassembled WGS sequence"/>
</dbReference>
<organism evidence="1 2">
    <name type="scientific">Armillaria luteobubalina</name>
    <dbReference type="NCBI Taxonomy" id="153913"/>
    <lineage>
        <taxon>Eukaryota</taxon>
        <taxon>Fungi</taxon>
        <taxon>Dikarya</taxon>
        <taxon>Basidiomycota</taxon>
        <taxon>Agaricomycotina</taxon>
        <taxon>Agaricomycetes</taxon>
        <taxon>Agaricomycetidae</taxon>
        <taxon>Agaricales</taxon>
        <taxon>Marasmiineae</taxon>
        <taxon>Physalacriaceae</taxon>
        <taxon>Armillaria</taxon>
    </lineage>
</organism>
<name>A0AA39Q100_9AGAR</name>
<sequence>MSGDSNIGTWIQLAKLTAAAGEMAPFPYIKGAAGCIVTILEIIELEGKNNKDLQDLAESIGTTIRIIKETVEAHGDTSATRFRGICMELQKYLKSLIVELKATQHKSKSKTITRFLTTKKVSGVIDGYKQRVKDIKADFHLLVAVDSRLAMPEMQVALVNTVTQATETAESRMTSTAKAEAHSIRGEIGSLGDIQREHTAWIGEKLQDISEKLQDMKGYYRRQIRELPMGDIYQEGFVSPRHGSTREYQDSYGTVECSSTAKIIRVYQYSTDNQEAIFKKFKEDVDVFMDIKHPNIAQIFGICRSPNFLAMVFHGSARIPFNDYEYYLTAKEIIPFYIQVYYDLEVR</sequence>
<comment type="caution">
    <text evidence="1">The sequence shown here is derived from an EMBL/GenBank/DDBJ whole genome shotgun (WGS) entry which is preliminary data.</text>
</comment>
<accession>A0AA39Q100</accession>
<evidence type="ECO:0000313" key="1">
    <source>
        <dbReference type="EMBL" id="KAK0494155.1"/>
    </source>
</evidence>
<protein>
    <recommendedName>
        <fullName evidence="3">Protein kinase domain-containing protein</fullName>
    </recommendedName>
</protein>
<dbReference type="CDD" id="cd21037">
    <property type="entry name" value="MLKL_NTD"/>
    <property type="match status" value="1"/>
</dbReference>
<evidence type="ECO:0000313" key="2">
    <source>
        <dbReference type="Proteomes" id="UP001175228"/>
    </source>
</evidence>
<dbReference type="EMBL" id="JAUEPU010000022">
    <property type="protein sequence ID" value="KAK0494155.1"/>
    <property type="molecule type" value="Genomic_DNA"/>
</dbReference>
<dbReference type="AlphaFoldDB" id="A0AA39Q100"/>
<evidence type="ECO:0008006" key="3">
    <source>
        <dbReference type="Google" id="ProtNLM"/>
    </source>
</evidence>
<proteinExistence type="predicted"/>
<reference evidence="1" key="1">
    <citation type="submission" date="2023-06" db="EMBL/GenBank/DDBJ databases">
        <authorList>
            <consortium name="Lawrence Berkeley National Laboratory"/>
            <person name="Ahrendt S."/>
            <person name="Sahu N."/>
            <person name="Indic B."/>
            <person name="Wong-Bajracharya J."/>
            <person name="Merenyi Z."/>
            <person name="Ke H.-M."/>
            <person name="Monk M."/>
            <person name="Kocsube S."/>
            <person name="Drula E."/>
            <person name="Lipzen A."/>
            <person name="Balint B."/>
            <person name="Henrissat B."/>
            <person name="Andreopoulos B."/>
            <person name="Martin F.M."/>
            <person name="Harder C.B."/>
            <person name="Rigling D."/>
            <person name="Ford K.L."/>
            <person name="Foster G.D."/>
            <person name="Pangilinan J."/>
            <person name="Papanicolaou A."/>
            <person name="Barry K."/>
            <person name="LaButti K."/>
            <person name="Viragh M."/>
            <person name="Koriabine M."/>
            <person name="Yan M."/>
            <person name="Riley R."/>
            <person name="Champramary S."/>
            <person name="Plett K.L."/>
            <person name="Tsai I.J."/>
            <person name="Slot J."/>
            <person name="Sipos G."/>
            <person name="Plett J."/>
            <person name="Nagy L.G."/>
            <person name="Grigoriev I.V."/>
        </authorList>
    </citation>
    <scope>NUCLEOTIDE SEQUENCE</scope>
    <source>
        <strain evidence="1">HWK02</strain>
    </source>
</reference>
<gene>
    <name evidence="1" type="ORF">EDD18DRAFT_1177837</name>
</gene>